<evidence type="ECO:0000256" key="4">
    <source>
        <dbReference type="ARBA" id="ARBA00022691"/>
    </source>
</evidence>
<comment type="caution">
    <text evidence="7">The sequence shown here is derived from an EMBL/GenBank/DDBJ whole genome shotgun (WGS) entry which is preliminary data.</text>
</comment>
<dbReference type="InterPro" id="IPR022446">
    <property type="entry name" value="MeTrfrase_put"/>
</dbReference>
<accession>A0ABU1UQ14</accession>
<organism evidence="7 8">
    <name type="scientific">Aeromicrobium panaciterrae</name>
    <dbReference type="NCBI Taxonomy" id="363861"/>
    <lineage>
        <taxon>Bacteria</taxon>
        <taxon>Bacillati</taxon>
        <taxon>Actinomycetota</taxon>
        <taxon>Actinomycetes</taxon>
        <taxon>Propionibacteriales</taxon>
        <taxon>Nocardioidaceae</taxon>
        <taxon>Aeromicrobium</taxon>
    </lineage>
</organism>
<dbReference type="PANTHER" id="PTHR18895:SF74">
    <property type="entry name" value="MTRF1L RELEASE FACTOR GLUTAMINE METHYLTRANSFERASE"/>
    <property type="match status" value="1"/>
</dbReference>
<dbReference type="CDD" id="cd02440">
    <property type="entry name" value="AdoMet_MTases"/>
    <property type="match status" value="1"/>
</dbReference>
<dbReference type="InterPro" id="IPR007848">
    <property type="entry name" value="Small_mtfrase_dom"/>
</dbReference>
<dbReference type="InterPro" id="IPR004556">
    <property type="entry name" value="HemK-like"/>
</dbReference>
<evidence type="ECO:0000256" key="3">
    <source>
        <dbReference type="ARBA" id="ARBA00022679"/>
    </source>
</evidence>
<evidence type="ECO:0000256" key="1">
    <source>
        <dbReference type="ARBA" id="ARBA00012771"/>
    </source>
</evidence>
<reference evidence="7 8" key="1">
    <citation type="submission" date="2023-07" db="EMBL/GenBank/DDBJ databases">
        <title>Sorghum-associated microbial communities from plants grown in Nebraska, USA.</title>
        <authorList>
            <person name="Schachtman D."/>
        </authorList>
    </citation>
    <scope>NUCLEOTIDE SEQUENCE [LARGE SCALE GENOMIC DNA]</scope>
    <source>
        <strain evidence="7 8">BE248</strain>
    </source>
</reference>
<dbReference type="Gene3D" id="1.10.8.10">
    <property type="entry name" value="DNA helicase RuvA subunit, C-terminal domain"/>
    <property type="match status" value="1"/>
</dbReference>
<dbReference type="Proteomes" id="UP001257739">
    <property type="component" value="Unassembled WGS sequence"/>
</dbReference>
<sequence length="255" mass="27179">MSQAEIVERLRAAGCVYAEDEAALLVEAADDADELEAMVARRVGGEPLEYVLGWVEFAGLRIIVEPGVFVPRRRTEVLVNEAGRLARPGAIVVDLCCGAGAIGAALLETCEGIELHAADIDPAAVACARLNLEPDGHVHEGDLFAAIPFDLKGRVDIVVVNAPYVPTDAIELMPPEARLYEATVALDGGSDGVDVHRRIASEVGEWLVPDGYVLIETSQEQAPLTITALEDAGFSAWMERDEEVDGTAVIATRPI</sequence>
<evidence type="ECO:0000313" key="7">
    <source>
        <dbReference type="EMBL" id="MDR7087267.1"/>
    </source>
</evidence>
<gene>
    <name evidence="7" type="ORF">J2X11_002106</name>
</gene>
<dbReference type="SUPFAM" id="SSF53335">
    <property type="entry name" value="S-adenosyl-L-methionine-dependent methyltransferases"/>
    <property type="match status" value="1"/>
</dbReference>
<dbReference type="EC" id="2.1.1.297" evidence="1"/>
<keyword evidence="2 7" id="KW-0489">Methyltransferase</keyword>
<dbReference type="Gene3D" id="3.40.50.150">
    <property type="entry name" value="Vaccinia Virus protein VP39"/>
    <property type="match status" value="1"/>
</dbReference>
<evidence type="ECO:0000256" key="5">
    <source>
        <dbReference type="ARBA" id="ARBA00048391"/>
    </source>
</evidence>
<name>A0ABU1UQ14_9ACTN</name>
<dbReference type="PANTHER" id="PTHR18895">
    <property type="entry name" value="HEMK METHYLTRANSFERASE"/>
    <property type="match status" value="1"/>
</dbReference>
<dbReference type="NCBIfam" id="TIGR03704">
    <property type="entry name" value="PrmC_rel_meth"/>
    <property type="match status" value="1"/>
</dbReference>
<keyword evidence="3 7" id="KW-0808">Transferase</keyword>
<comment type="catalytic activity">
    <reaction evidence="5">
        <text>L-glutaminyl-[peptide chain release factor] + S-adenosyl-L-methionine = N(5)-methyl-L-glutaminyl-[peptide chain release factor] + S-adenosyl-L-homocysteine + H(+)</text>
        <dbReference type="Rhea" id="RHEA:42896"/>
        <dbReference type="Rhea" id="RHEA-COMP:10271"/>
        <dbReference type="Rhea" id="RHEA-COMP:10272"/>
        <dbReference type="ChEBI" id="CHEBI:15378"/>
        <dbReference type="ChEBI" id="CHEBI:30011"/>
        <dbReference type="ChEBI" id="CHEBI:57856"/>
        <dbReference type="ChEBI" id="CHEBI:59789"/>
        <dbReference type="ChEBI" id="CHEBI:61891"/>
        <dbReference type="EC" id="2.1.1.297"/>
    </reaction>
</comment>
<dbReference type="EMBL" id="JAVDWH010000001">
    <property type="protein sequence ID" value="MDR7087267.1"/>
    <property type="molecule type" value="Genomic_DNA"/>
</dbReference>
<dbReference type="Pfam" id="PF05175">
    <property type="entry name" value="MTS"/>
    <property type="match status" value="1"/>
</dbReference>
<dbReference type="NCBIfam" id="TIGR00536">
    <property type="entry name" value="hemK_fam"/>
    <property type="match status" value="1"/>
</dbReference>
<dbReference type="InterPro" id="IPR029063">
    <property type="entry name" value="SAM-dependent_MTases_sf"/>
</dbReference>
<dbReference type="GO" id="GO:0032259">
    <property type="term" value="P:methylation"/>
    <property type="evidence" value="ECO:0007669"/>
    <property type="project" value="UniProtKB-KW"/>
</dbReference>
<evidence type="ECO:0000259" key="6">
    <source>
        <dbReference type="Pfam" id="PF05175"/>
    </source>
</evidence>
<evidence type="ECO:0000256" key="2">
    <source>
        <dbReference type="ARBA" id="ARBA00022603"/>
    </source>
</evidence>
<proteinExistence type="predicted"/>
<keyword evidence="8" id="KW-1185">Reference proteome</keyword>
<evidence type="ECO:0000313" key="8">
    <source>
        <dbReference type="Proteomes" id="UP001257739"/>
    </source>
</evidence>
<feature type="domain" description="Methyltransferase small" evidence="6">
    <location>
        <begin position="62"/>
        <end position="173"/>
    </location>
</feature>
<dbReference type="RefSeq" id="WP_309970582.1">
    <property type="nucleotide sequence ID" value="NZ_JAVDWH010000001.1"/>
</dbReference>
<protein>
    <recommendedName>
        <fullName evidence="1">peptide chain release factor N(5)-glutamine methyltransferase</fullName>
        <ecNumber evidence="1">2.1.1.297</ecNumber>
    </recommendedName>
</protein>
<keyword evidence="4" id="KW-0949">S-adenosyl-L-methionine</keyword>
<dbReference type="GO" id="GO:0102559">
    <property type="term" value="F:peptide chain release factor N(5)-glutamine methyltransferase activity"/>
    <property type="evidence" value="ECO:0007669"/>
    <property type="project" value="UniProtKB-EC"/>
</dbReference>
<dbReference type="InterPro" id="IPR050320">
    <property type="entry name" value="N5-glutamine_MTase"/>
</dbReference>